<reference evidence="1 2" key="1">
    <citation type="submission" date="2023-10" db="EMBL/GenBank/DDBJ databases">
        <title>Noviherbaspirillum sp. CPCC 100848 genome assembly.</title>
        <authorList>
            <person name="Li X.Y."/>
            <person name="Fang X.M."/>
        </authorList>
    </citation>
    <scope>NUCLEOTIDE SEQUENCE [LARGE SCALE GENOMIC DNA]</scope>
    <source>
        <strain evidence="1 2">CPCC 100848</strain>
    </source>
</reference>
<evidence type="ECO:0000313" key="2">
    <source>
        <dbReference type="Proteomes" id="UP001352263"/>
    </source>
</evidence>
<sequence length="85" mass="9502">MLPMIGWEVTEPELADFVLNELGGHFWIFRFIGGNKAVERCHGNISDAGKVFKTLPHLVESAALCSGGREHLIEYLRMVESPFVS</sequence>
<keyword evidence="2" id="KW-1185">Reference proteome</keyword>
<gene>
    <name evidence="1" type="ORF">RY831_16455</name>
</gene>
<evidence type="ECO:0000313" key="1">
    <source>
        <dbReference type="EMBL" id="MEC4720757.1"/>
    </source>
</evidence>
<name>A0ABU6JAS3_9BURK</name>
<accession>A0ABU6JAS3</accession>
<proteinExistence type="predicted"/>
<protein>
    <submittedName>
        <fullName evidence="1">Uncharacterized protein</fullName>
    </submittedName>
</protein>
<dbReference type="EMBL" id="JAWIIV010000013">
    <property type="protein sequence ID" value="MEC4720757.1"/>
    <property type="molecule type" value="Genomic_DNA"/>
</dbReference>
<organism evidence="1 2">
    <name type="scientific">Noviherbaspirillum album</name>
    <dbReference type="NCBI Taxonomy" id="3080276"/>
    <lineage>
        <taxon>Bacteria</taxon>
        <taxon>Pseudomonadati</taxon>
        <taxon>Pseudomonadota</taxon>
        <taxon>Betaproteobacteria</taxon>
        <taxon>Burkholderiales</taxon>
        <taxon>Oxalobacteraceae</taxon>
        <taxon>Noviherbaspirillum</taxon>
    </lineage>
</organism>
<comment type="caution">
    <text evidence="1">The sequence shown here is derived from an EMBL/GenBank/DDBJ whole genome shotgun (WGS) entry which is preliminary data.</text>
</comment>
<dbReference type="Proteomes" id="UP001352263">
    <property type="component" value="Unassembled WGS sequence"/>
</dbReference>